<accession>A0A9W8AGZ1</accession>
<dbReference type="PANTHER" id="PTHR34365:SF7">
    <property type="entry name" value="GLYCINE-RICH DOMAIN-CONTAINING PROTEIN 1"/>
    <property type="match status" value="1"/>
</dbReference>
<dbReference type="PANTHER" id="PTHR34365">
    <property type="entry name" value="ENOLASE (DUF1399)"/>
    <property type="match status" value="1"/>
</dbReference>
<feature type="non-terminal residue" evidence="1">
    <location>
        <position position="1"/>
    </location>
</feature>
<organism evidence="1 2">
    <name type="scientific">Tieghemiomyces parasiticus</name>
    <dbReference type="NCBI Taxonomy" id="78921"/>
    <lineage>
        <taxon>Eukaryota</taxon>
        <taxon>Fungi</taxon>
        <taxon>Fungi incertae sedis</taxon>
        <taxon>Zoopagomycota</taxon>
        <taxon>Kickxellomycotina</taxon>
        <taxon>Dimargaritomycetes</taxon>
        <taxon>Dimargaritales</taxon>
        <taxon>Dimargaritaceae</taxon>
        <taxon>Tieghemiomyces</taxon>
    </lineage>
</organism>
<dbReference type="InterPro" id="IPR009836">
    <property type="entry name" value="GRDP-like"/>
</dbReference>
<protein>
    <submittedName>
        <fullName evidence="1">Uncharacterized protein</fullName>
    </submittedName>
</protein>
<dbReference type="EMBL" id="JANBPT010000047">
    <property type="protein sequence ID" value="KAJ1929096.1"/>
    <property type="molecule type" value="Genomic_DNA"/>
</dbReference>
<dbReference type="AlphaFoldDB" id="A0A9W8AGZ1"/>
<dbReference type="Pfam" id="PF07173">
    <property type="entry name" value="GRDP-like"/>
    <property type="match status" value="2"/>
</dbReference>
<dbReference type="Proteomes" id="UP001150569">
    <property type="component" value="Unassembled WGS sequence"/>
</dbReference>
<evidence type="ECO:0000313" key="2">
    <source>
        <dbReference type="Proteomes" id="UP001150569"/>
    </source>
</evidence>
<dbReference type="OrthoDB" id="2684236at2759"/>
<gene>
    <name evidence="1" type="ORF">IWQ60_001456</name>
</gene>
<evidence type="ECO:0000313" key="1">
    <source>
        <dbReference type="EMBL" id="KAJ1929096.1"/>
    </source>
</evidence>
<comment type="caution">
    <text evidence="1">The sequence shown here is derived from an EMBL/GenBank/DDBJ whole genome shotgun (WGS) entry which is preliminary data.</text>
</comment>
<sequence length="445" mass="52544">MATETAPSMNQPASDRVEPFIPENETFGTLGIADLQHHLTLLQWFKELVHEDKAEDSKFLLLAEQRYEAWTEVLGRLAHEPTKLPLPPIDVVYMWHAHMLSPFKYYEDVHYLGQYPQEAHKISLPFRKLHDTYNNHREADPSDQAEWVRLTGLPYKLDPTIHEHYMLRCPWCTHSNPVAWSGILEERTKRRSKFKTECGQCHIPLSRDTIGGYRFWSDVHRHLTEGPEYYLRSTLISRVAGIPDQTIASKNHTIIFDGLTGTQALDRRQDWRKCQWKVIDASLNEVRRRTIRRRRWRAVTPKFLENLTAVYREMMAPFSLDLCLAVLRQRSFTDTMCHIPWNNPESLGVAIKRYKCFMSLMCNFPKSAKVPTIDIDLVWHTHQLHPALYYDFCFRHTRRFIDHDDTIGKSRLEALFRDTALCWSRQYRQPYTIDALNDQYLSKTR</sequence>
<reference evidence="1" key="1">
    <citation type="submission" date="2022-07" db="EMBL/GenBank/DDBJ databases">
        <title>Phylogenomic reconstructions and comparative analyses of Kickxellomycotina fungi.</title>
        <authorList>
            <person name="Reynolds N.K."/>
            <person name="Stajich J.E."/>
            <person name="Barry K."/>
            <person name="Grigoriev I.V."/>
            <person name="Crous P."/>
            <person name="Smith M.E."/>
        </authorList>
    </citation>
    <scope>NUCLEOTIDE SEQUENCE</scope>
    <source>
        <strain evidence="1">RSA 861</strain>
    </source>
</reference>
<proteinExistence type="predicted"/>
<name>A0A9W8AGZ1_9FUNG</name>
<keyword evidence="2" id="KW-1185">Reference proteome</keyword>